<dbReference type="RefSeq" id="WP_089793946.1">
    <property type="nucleotide sequence ID" value="NZ_FOIU01000002.1"/>
</dbReference>
<keyword evidence="1" id="KW-0812">Transmembrane</keyword>
<keyword evidence="1" id="KW-0472">Membrane</keyword>
<dbReference type="OrthoDB" id="1495672at2"/>
<gene>
    <name evidence="3" type="ORF">SAMN05421841_3014</name>
</gene>
<dbReference type="STRING" id="356305.SAMN05421841_3014"/>
<dbReference type="EMBL" id="FOIU01000002">
    <property type="protein sequence ID" value="SEW42962.1"/>
    <property type="molecule type" value="Genomic_DNA"/>
</dbReference>
<dbReference type="Pfam" id="PF13239">
    <property type="entry name" value="2TM"/>
    <property type="match status" value="1"/>
</dbReference>
<dbReference type="Proteomes" id="UP000199469">
    <property type="component" value="Unassembled WGS sequence"/>
</dbReference>
<dbReference type="AlphaFoldDB" id="A0A1I0RP62"/>
<reference evidence="4" key="1">
    <citation type="submission" date="2016-10" db="EMBL/GenBank/DDBJ databases">
        <authorList>
            <person name="Varghese N."/>
            <person name="Submissions S."/>
        </authorList>
    </citation>
    <scope>NUCLEOTIDE SEQUENCE [LARGE SCALE GENOMIC DNA]</scope>
    <source>
        <strain evidence="4">DSM 17724</strain>
    </source>
</reference>
<feature type="domain" description="2TM" evidence="2">
    <location>
        <begin position="13"/>
        <end position="96"/>
    </location>
</feature>
<keyword evidence="4" id="KW-1185">Reference proteome</keyword>
<proteinExistence type="predicted"/>
<sequence length="102" mass="12349">MENIDKDDIRYREAERRVKKIKNFYVFTFIYFAVNIFILFLNYRGLKPNESIWRLKYFSLPLFWGIGVMGYGMSVFLPGFVLGNKWEEKKIKELMEKEKSSK</sequence>
<evidence type="ECO:0000259" key="2">
    <source>
        <dbReference type="Pfam" id="PF13239"/>
    </source>
</evidence>
<keyword evidence="1" id="KW-1133">Transmembrane helix</keyword>
<dbReference type="InterPro" id="IPR025698">
    <property type="entry name" value="2TM_dom"/>
</dbReference>
<feature type="transmembrane region" description="Helical" evidence="1">
    <location>
        <begin position="21"/>
        <end position="41"/>
    </location>
</feature>
<feature type="transmembrane region" description="Helical" evidence="1">
    <location>
        <begin position="61"/>
        <end position="82"/>
    </location>
</feature>
<evidence type="ECO:0000313" key="4">
    <source>
        <dbReference type="Proteomes" id="UP000199469"/>
    </source>
</evidence>
<evidence type="ECO:0000313" key="3">
    <source>
        <dbReference type="EMBL" id="SEW42962.1"/>
    </source>
</evidence>
<evidence type="ECO:0000256" key="1">
    <source>
        <dbReference type="SAM" id="Phobius"/>
    </source>
</evidence>
<accession>A0A1I0RP62</accession>
<name>A0A1I0RP62_9FLAO</name>
<protein>
    <submittedName>
        <fullName evidence="3">2TM domain-containing protein</fullName>
    </submittedName>
</protein>
<organism evidence="3 4">
    <name type="scientific">Chryseobacterium wanjuense</name>
    <dbReference type="NCBI Taxonomy" id="356305"/>
    <lineage>
        <taxon>Bacteria</taxon>
        <taxon>Pseudomonadati</taxon>
        <taxon>Bacteroidota</taxon>
        <taxon>Flavobacteriia</taxon>
        <taxon>Flavobacteriales</taxon>
        <taxon>Weeksellaceae</taxon>
        <taxon>Chryseobacterium group</taxon>
        <taxon>Chryseobacterium</taxon>
    </lineage>
</organism>